<evidence type="ECO:0000256" key="5">
    <source>
        <dbReference type="ARBA" id="ARBA00023002"/>
    </source>
</evidence>
<dbReference type="CDD" id="cd02932">
    <property type="entry name" value="OYE_YqiM_FMN"/>
    <property type="match status" value="1"/>
</dbReference>
<keyword evidence="3" id="KW-0288">FMN</keyword>
<evidence type="ECO:0000313" key="8">
    <source>
        <dbReference type="Proteomes" id="UP001597641"/>
    </source>
</evidence>
<dbReference type="InterPro" id="IPR001155">
    <property type="entry name" value="OxRdtase_FMN_N"/>
</dbReference>
<sequence length="357" mass="38760">MAQLFTPLTIKSITLRNRIAVSPMCQYSSEDGFTTDWHLVHLGSRAVGGAGLVIVEATAVSPEGRITPDDVGIWEEEHIAGLQRINTFLVSQGAVPGVQLAHAGRKASHRSPWKVGTSIAPSEESGWQTVAPSALPFTPDEPVPTALDEAGIRKVVDDYRAAAERARRAGFKVVEIHAAHGYLLHEFYSPLSNHRTDSYGGSFENRVRLLLEVTEAVQEVWPSDFPLLVRISATDWAEGGWTGEDSIELARVLKSKGVDLIDCSTGGNVPKASIPVGPLYQAQFAASIRKETGIKTGAVGMITTAQEAESLISEGKADIVLLARELLRDPYFPLHAAIELGEDVPWPVQYERAKPRK</sequence>
<keyword evidence="8" id="KW-1185">Reference proteome</keyword>
<keyword evidence="5" id="KW-0560">Oxidoreductase</keyword>
<keyword evidence="4" id="KW-0521">NADP</keyword>
<comment type="cofactor">
    <cofactor evidence="1">
        <name>FMN</name>
        <dbReference type="ChEBI" id="CHEBI:58210"/>
    </cofactor>
</comment>
<dbReference type="InterPro" id="IPR013785">
    <property type="entry name" value="Aldolase_TIM"/>
</dbReference>
<dbReference type="SUPFAM" id="SSF51395">
    <property type="entry name" value="FMN-linked oxidoreductases"/>
    <property type="match status" value="1"/>
</dbReference>
<gene>
    <name evidence="7" type="ORF">ACFS7Z_13985</name>
</gene>
<evidence type="ECO:0000313" key="7">
    <source>
        <dbReference type="EMBL" id="MFD3001475.1"/>
    </source>
</evidence>
<evidence type="ECO:0000256" key="3">
    <source>
        <dbReference type="ARBA" id="ARBA00022643"/>
    </source>
</evidence>
<keyword evidence="2" id="KW-0285">Flavoprotein</keyword>
<feature type="domain" description="NADH:flavin oxidoreductase/NADH oxidase N-terminal" evidence="6">
    <location>
        <begin position="3"/>
        <end position="336"/>
    </location>
</feature>
<dbReference type="Pfam" id="PF00724">
    <property type="entry name" value="Oxidored_FMN"/>
    <property type="match status" value="1"/>
</dbReference>
<dbReference type="EMBL" id="JBHUOX010000010">
    <property type="protein sequence ID" value="MFD3001475.1"/>
    <property type="molecule type" value="Genomic_DNA"/>
</dbReference>
<evidence type="ECO:0000259" key="6">
    <source>
        <dbReference type="Pfam" id="PF00724"/>
    </source>
</evidence>
<organism evidence="7 8">
    <name type="scientific">Pontibacter toksunensis</name>
    <dbReference type="NCBI Taxonomy" id="1332631"/>
    <lineage>
        <taxon>Bacteria</taxon>
        <taxon>Pseudomonadati</taxon>
        <taxon>Bacteroidota</taxon>
        <taxon>Cytophagia</taxon>
        <taxon>Cytophagales</taxon>
        <taxon>Hymenobacteraceae</taxon>
        <taxon>Pontibacter</taxon>
    </lineage>
</organism>
<evidence type="ECO:0000256" key="4">
    <source>
        <dbReference type="ARBA" id="ARBA00022857"/>
    </source>
</evidence>
<dbReference type="RefSeq" id="WP_377485938.1">
    <property type="nucleotide sequence ID" value="NZ_JBHUOX010000010.1"/>
</dbReference>
<accession>A0ABW6BUJ1</accession>
<proteinExistence type="predicted"/>
<comment type="caution">
    <text evidence="7">The sequence shown here is derived from an EMBL/GenBank/DDBJ whole genome shotgun (WGS) entry which is preliminary data.</text>
</comment>
<protein>
    <submittedName>
        <fullName evidence="7">NADH:flavin oxidoreductase/NADH oxidase</fullName>
    </submittedName>
</protein>
<dbReference type="Proteomes" id="UP001597641">
    <property type="component" value="Unassembled WGS sequence"/>
</dbReference>
<dbReference type="PANTHER" id="PTHR43303:SF4">
    <property type="entry name" value="NADPH DEHYDROGENASE C23G7.10C-RELATED"/>
    <property type="match status" value="1"/>
</dbReference>
<evidence type="ECO:0000256" key="2">
    <source>
        <dbReference type="ARBA" id="ARBA00022630"/>
    </source>
</evidence>
<name>A0ABW6BUJ1_9BACT</name>
<reference evidence="8" key="1">
    <citation type="journal article" date="2019" name="Int. J. Syst. Evol. Microbiol.">
        <title>The Global Catalogue of Microorganisms (GCM) 10K type strain sequencing project: providing services to taxonomists for standard genome sequencing and annotation.</title>
        <authorList>
            <consortium name="The Broad Institute Genomics Platform"/>
            <consortium name="The Broad Institute Genome Sequencing Center for Infectious Disease"/>
            <person name="Wu L."/>
            <person name="Ma J."/>
        </authorList>
    </citation>
    <scope>NUCLEOTIDE SEQUENCE [LARGE SCALE GENOMIC DNA]</scope>
    <source>
        <strain evidence="8">KCTC 23984</strain>
    </source>
</reference>
<dbReference type="Gene3D" id="3.20.20.70">
    <property type="entry name" value="Aldolase class I"/>
    <property type="match status" value="1"/>
</dbReference>
<evidence type="ECO:0000256" key="1">
    <source>
        <dbReference type="ARBA" id="ARBA00001917"/>
    </source>
</evidence>
<dbReference type="PANTHER" id="PTHR43303">
    <property type="entry name" value="NADPH DEHYDROGENASE C23G7.10C-RELATED"/>
    <property type="match status" value="1"/>
</dbReference>
<dbReference type="InterPro" id="IPR044152">
    <property type="entry name" value="YqjM-like"/>
</dbReference>